<proteinExistence type="predicted"/>
<dbReference type="EMBL" id="JAVRRL010000015">
    <property type="protein sequence ID" value="KAK5114887.1"/>
    <property type="molecule type" value="Genomic_DNA"/>
</dbReference>
<evidence type="ECO:0000313" key="2">
    <source>
        <dbReference type="Proteomes" id="UP001310890"/>
    </source>
</evidence>
<dbReference type="Proteomes" id="UP001310890">
    <property type="component" value="Unassembled WGS sequence"/>
</dbReference>
<name>A0AAN7YSC7_9PEZI</name>
<accession>A0AAN7YSC7</accession>
<comment type="caution">
    <text evidence="1">The sequence shown here is derived from an EMBL/GenBank/DDBJ whole genome shotgun (WGS) entry which is preliminary data.</text>
</comment>
<sequence length="222" mass="23367">MSVVKVVCTLAETELCCDGVELLYGDGPTIGEKRDNEVADDEECCVLVVEEPVTDDKDGALLVEEDDCDCPLVVDVGNGKEDQSVCRVVSMDVPLYSSGPLLEEAPIAMLGDLDTDVLVELEVGVILGDRADIAVLLVECNNGALLVLAILKLPLAVVVRPLYPPAGVAKPLNLCTANATSPPGKGAVLSTIPKSVHAAFARLIAWQEVTALHSSRHASRLA</sequence>
<organism evidence="1 2">
    <name type="scientific">Meristemomyces frigidus</name>
    <dbReference type="NCBI Taxonomy" id="1508187"/>
    <lineage>
        <taxon>Eukaryota</taxon>
        <taxon>Fungi</taxon>
        <taxon>Dikarya</taxon>
        <taxon>Ascomycota</taxon>
        <taxon>Pezizomycotina</taxon>
        <taxon>Dothideomycetes</taxon>
        <taxon>Dothideomycetidae</taxon>
        <taxon>Mycosphaerellales</taxon>
        <taxon>Teratosphaeriaceae</taxon>
        <taxon>Meristemomyces</taxon>
    </lineage>
</organism>
<gene>
    <name evidence="1" type="ORF">LTR62_002046</name>
</gene>
<dbReference type="AlphaFoldDB" id="A0AAN7YSC7"/>
<reference evidence="1" key="1">
    <citation type="submission" date="2023-08" db="EMBL/GenBank/DDBJ databases">
        <title>Black Yeasts Isolated from many extreme environments.</title>
        <authorList>
            <person name="Coleine C."/>
            <person name="Stajich J.E."/>
            <person name="Selbmann L."/>
        </authorList>
    </citation>
    <scope>NUCLEOTIDE SEQUENCE</scope>
    <source>
        <strain evidence="1">CCFEE 5401</strain>
    </source>
</reference>
<evidence type="ECO:0000313" key="1">
    <source>
        <dbReference type="EMBL" id="KAK5114887.1"/>
    </source>
</evidence>
<protein>
    <submittedName>
        <fullName evidence="1">Uncharacterized protein</fullName>
    </submittedName>
</protein>